<protein>
    <submittedName>
        <fullName evidence="2">Ribosomal protein S18 acetylase RimI</fullName>
    </submittedName>
</protein>
<evidence type="ECO:0000313" key="3">
    <source>
        <dbReference type="Proteomes" id="UP000193435"/>
    </source>
</evidence>
<gene>
    <name evidence="2" type="ORF">SAMN04488700_0098</name>
</gene>
<dbReference type="EMBL" id="FXBJ01000002">
    <property type="protein sequence ID" value="SMH26376.1"/>
    <property type="molecule type" value="Genomic_DNA"/>
</dbReference>
<dbReference type="RefSeq" id="WP_085558485.1">
    <property type="nucleotide sequence ID" value="NZ_FOAH01000011.1"/>
</dbReference>
<dbReference type="Pfam" id="PF00583">
    <property type="entry name" value="Acetyltransf_1"/>
    <property type="match status" value="1"/>
</dbReference>
<dbReference type="SUPFAM" id="SSF55729">
    <property type="entry name" value="Acyl-CoA N-acyltransferases (Nat)"/>
    <property type="match status" value="1"/>
</dbReference>
<feature type="domain" description="N-acetyltransferase" evidence="1">
    <location>
        <begin position="5"/>
        <end position="176"/>
    </location>
</feature>
<evidence type="ECO:0000313" key="2">
    <source>
        <dbReference type="EMBL" id="SMH26376.1"/>
    </source>
</evidence>
<dbReference type="InterPro" id="IPR050276">
    <property type="entry name" value="MshD_Acetyltransferase"/>
</dbReference>
<keyword evidence="3" id="KW-1185">Reference proteome</keyword>
<accession>A0A1X7MQR4</accession>
<dbReference type="InterPro" id="IPR016181">
    <property type="entry name" value="Acyl_CoA_acyltransferase"/>
</dbReference>
<dbReference type="STRING" id="1073423.SAMN04488700_0098"/>
<sequence>MTRKLVVRRAELKDEPFIKEMLQQAAQWLQTKGSKQWSGILKGEDRHNTSEAIKRGEVFIGRIDDQLAGMFVLWNHQSEWDEEFWGKDSSDAYVYLHRLTVQRSFSGQGISKQLLSEAKLYAKKKKNSAIRLDCIADNAYLNKLYQDIGFTYVGKKIDRIADGEKKDFHLYQCDLDSFN</sequence>
<dbReference type="Gene3D" id="3.40.630.30">
    <property type="match status" value="1"/>
</dbReference>
<dbReference type="PROSITE" id="PS51186">
    <property type="entry name" value="GNAT"/>
    <property type="match status" value="1"/>
</dbReference>
<dbReference type="GO" id="GO:0005840">
    <property type="term" value="C:ribosome"/>
    <property type="evidence" value="ECO:0007669"/>
    <property type="project" value="UniProtKB-KW"/>
</dbReference>
<dbReference type="PANTHER" id="PTHR43617">
    <property type="entry name" value="L-AMINO ACID N-ACETYLTRANSFERASE"/>
    <property type="match status" value="1"/>
</dbReference>
<dbReference type="CDD" id="cd04301">
    <property type="entry name" value="NAT_SF"/>
    <property type="match status" value="1"/>
</dbReference>
<dbReference type="AlphaFoldDB" id="A0A1X7MQR4"/>
<reference evidence="2 3" key="1">
    <citation type="submission" date="2017-04" db="EMBL/GenBank/DDBJ databases">
        <authorList>
            <person name="Afonso C.L."/>
            <person name="Miller P.J."/>
            <person name="Scott M.A."/>
            <person name="Spackman E."/>
            <person name="Goraichik I."/>
            <person name="Dimitrov K.M."/>
            <person name="Suarez D.L."/>
            <person name="Swayne D.E."/>
        </authorList>
    </citation>
    <scope>NUCLEOTIDE SEQUENCE [LARGE SCALE GENOMIC DNA]</scope>
    <source>
        <strain evidence="2 3">LMG26642</strain>
    </source>
</reference>
<dbReference type="Proteomes" id="UP000193435">
    <property type="component" value="Unassembled WGS sequence"/>
</dbReference>
<organism evidence="2 3">
    <name type="scientific">Carnobacterium iners</name>
    <dbReference type="NCBI Taxonomy" id="1073423"/>
    <lineage>
        <taxon>Bacteria</taxon>
        <taxon>Bacillati</taxon>
        <taxon>Bacillota</taxon>
        <taxon>Bacilli</taxon>
        <taxon>Lactobacillales</taxon>
        <taxon>Carnobacteriaceae</taxon>
        <taxon>Carnobacterium</taxon>
    </lineage>
</organism>
<evidence type="ECO:0000259" key="1">
    <source>
        <dbReference type="PROSITE" id="PS51186"/>
    </source>
</evidence>
<keyword evidence="2" id="KW-0689">Ribosomal protein</keyword>
<dbReference type="InterPro" id="IPR000182">
    <property type="entry name" value="GNAT_dom"/>
</dbReference>
<name>A0A1X7MQR4_9LACT</name>
<proteinExistence type="predicted"/>
<dbReference type="OrthoDB" id="6382410at2"/>
<dbReference type="GO" id="GO:0016747">
    <property type="term" value="F:acyltransferase activity, transferring groups other than amino-acyl groups"/>
    <property type="evidence" value="ECO:0007669"/>
    <property type="project" value="InterPro"/>
</dbReference>
<keyword evidence="2" id="KW-0687">Ribonucleoprotein</keyword>